<evidence type="ECO:0000313" key="3">
    <source>
        <dbReference type="EMBL" id="KAA2239578.1"/>
    </source>
</evidence>
<feature type="signal peptide" evidence="1">
    <location>
        <begin position="1"/>
        <end position="18"/>
    </location>
</feature>
<dbReference type="InterPro" id="IPR052018">
    <property type="entry name" value="PHP_domain"/>
</dbReference>
<dbReference type="RefSeq" id="WP_149840757.1">
    <property type="nucleotide sequence ID" value="NZ_VUOC01000004.1"/>
</dbReference>
<sequence length="375" mass="42152">MRILPGIILCLTSLTAFAQTEEPHSHRLARSLRFPDVPGYKVMKCDLHQHSVFSDGSVWPDIRVAESLMDGLDAISLTEHLEYQPHKADIPHPDRNRSYELALKEAKDHNLLIIRGSEITRSMPPGHCNAVFIEDANKLLITDSIAVFREAKRQGAFTFWNHPFWVRQRPDGMATLTPMHQQLIKEKLLDGIEVCNEGNYSDEALQIALDNNLTIMGTSDVHKLIDWTYGVPQGGHRPITLVFAKEGTIPAIKEGLMNRRTVVFFKNLLIGRDEYLVPLIKECLKVSSAKYLEQSTVLELEIENVTSAEFTLQNRSDYTFHGHSDIITLKPGEKTVIEVKTKDKLKAIEIPFEVLNAVHAPNSHPTVSLAGKIAG</sequence>
<organism evidence="3 4">
    <name type="scientific">Chitinophaga agrisoli</name>
    <dbReference type="NCBI Taxonomy" id="2607653"/>
    <lineage>
        <taxon>Bacteria</taxon>
        <taxon>Pseudomonadati</taxon>
        <taxon>Bacteroidota</taxon>
        <taxon>Chitinophagia</taxon>
        <taxon>Chitinophagales</taxon>
        <taxon>Chitinophagaceae</taxon>
        <taxon>Chitinophaga</taxon>
    </lineage>
</organism>
<gene>
    <name evidence="3" type="ORF">F0L74_25625</name>
</gene>
<dbReference type="GO" id="GO:0035312">
    <property type="term" value="F:5'-3' DNA exonuclease activity"/>
    <property type="evidence" value="ECO:0007669"/>
    <property type="project" value="TreeGrafter"/>
</dbReference>
<feature type="chain" id="PRO_5022845712" evidence="1">
    <location>
        <begin position="19"/>
        <end position="375"/>
    </location>
</feature>
<reference evidence="3 4" key="1">
    <citation type="submission" date="2019-09" db="EMBL/GenBank/DDBJ databases">
        <title>Chitinophaga ginsengihumi sp. nov., isolated from soil of ginseng rhizosphere.</title>
        <authorList>
            <person name="Lee J."/>
        </authorList>
    </citation>
    <scope>NUCLEOTIDE SEQUENCE [LARGE SCALE GENOMIC DNA]</scope>
    <source>
        <strain evidence="3 4">BN140078</strain>
    </source>
</reference>
<accession>A0A5B2VLI9</accession>
<reference evidence="3 4" key="2">
    <citation type="submission" date="2019-09" db="EMBL/GenBank/DDBJ databases">
        <authorList>
            <person name="Jin C."/>
        </authorList>
    </citation>
    <scope>NUCLEOTIDE SEQUENCE [LARGE SCALE GENOMIC DNA]</scope>
    <source>
        <strain evidence="3 4">BN140078</strain>
    </source>
</reference>
<feature type="domain" description="Ig-like" evidence="2">
    <location>
        <begin position="285"/>
        <end position="369"/>
    </location>
</feature>
<keyword evidence="1" id="KW-0732">Signal</keyword>
<dbReference type="Gene3D" id="3.20.20.140">
    <property type="entry name" value="Metal-dependent hydrolases"/>
    <property type="match status" value="1"/>
</dbReference>
<dbReference type="CDD" id="cd12112">
    <property type="entry name" value="PHP_HisPPase_Chlorobi_like"/>
    <property type="match status" value="1"/>
</dbReference>
<evidence type="ECO:0000256" key="1">
    <source>
        <dbReference type="SAM" id="SignalP"/>
    </source>
</evidence>
<dbReference type="InterPro" id="IPR016195">
    <property type="entry name" value="Pol/histidinol_Pase-like"/>
</dbReference>
<dbReference type="SUPFAM" id="SSF89550">
    <property type="entry name" value="PHP domain-like"/>
    <property type="match status" value="1"/>
</dbReference>
<dbReference type="EMBL" id="VUOC01000004">
    <property type="protein sequence ID" value="KAA2239578.1"/>
    <property type="molecule type" value="Genomic_DNA"/>
</dbReference>
<dbReference type="PANTHER" id="PTHR42924:SF3">
    <property type="entry name" value="POLYMERASE_HISTIDINOL PHOSPHATASE N-TERMINAL DOMAIN-CONTAINING PROTEIN"/>
    <property type="match status" value="1"/>
</dbReference>
<dbReference type="AlphaFoldDB" id="A0A5B2VLI9"/>
<keyword evidence="4" id="KW-1185">Reference proteome</keyword>
<dbReference type="PANTHER" id="PTHR42924">
    <property type="entry name" value="EXONUCLEASE"/>
    <property type="match status" value="1"/>
</dbReference>
<comment type="caution">
    <text evidence="3">The sequence shown here is derived from an EMBL/GenBank/DDBJ whole genome shotgun (WGS) entry which is preliminary data.</text>
</comment>
<dbReference type="GO" id="GO:0004534">
    <property type="term" value="F:5'-3' RNA exonuclease activity"/>
    <property type="evidence" value="ECO:0007669"/>
    <property type="project" value="TreeGrafter"/>
</dbReference>
<dbReference type="InterPro" id="IPR032165">
    <property type="entry name" value="DUF5001"/>
</dbReference>
<dbReference type="Proteomes" id="UP000324611">
    <property type="component" value="Unassembled WGS sequence"/>
</dbReference>
<dbReference type="Pfam" id="PF16392">
    <property type="entry name" value="DUF5001"/>
    <property type="match status" value="1"/>
</dbReference>
<protein>
    <submittedName>
        <fullName evidence="3">PHP domain-containing protein</fullName>
    </submittedName>
</protein>
<proteinExistence type="predicted"/>
<name>A0A5B2VLI9_9BACT</name>
<evidence type="ECO:0000313" key="4">
    <source>
        <dbReference type="Proteomes" id="UP000324611"/>
    </source>
</evidence>
<evidence type="ECO:0000259" key="2">
    <source>
        <dbReference type="Pfam" id="PF16392"/>
    </source>
</evidence>